<accession>A0A0H2S7G5</accession>
<name>A0A0H2S7G5_9AGAM</name>
<dbReference type="AlphaFoldDB" id="A0A0H2S7G5"/>
<evidence type="ECO:0000313" key="2">
    <source>
        <dbReference type="Proteomes" id="UP000053477"/>
    </source>
</evidence>
<sequence length="122" mass="13290">MLVLSSLNKLLGQVLSPPNIHTVVLFTTNGELVSFASSNPAYSKDDVLVIVGLGTEIWSETREDGEGMVDSEELGRVVVYPISSDASQHQLPEPLVLVALNGNDKVEWGQMQLKVGHDFSHF</sequence>
<dbReference type="InParanoid" id="A0A0H2S7G5"/>
<dbReference type="Proteomes" id="UP000053477">
    <property type="component" value="Unassembled WGS sequence"/>
</dbReference>
<keyword evidence="2" id="KW-1185">Reference proteome</keyword>
<proteinExistence type="predicted"/>
<organism evidence="1 2">
    <name type="scientific">Schizopora paradoxa</name>
    <dbReference type="NCBI Taxonomy" id="27342"/>
    <lineage>
        <taxon>Eukaryota</taxon>
        <taxon>Fungi</taxon>
        <taxon>Dikarya</taxon>
        <taxon>Basidiomycota</taxon>
        <taxon>Agaricomycotina</taxon>
        <taxon>Agaricomycetes</taxon>
        <taxon>Hymenochaetales</taxon>
        <taxon>Schizoporaceae</taxon>
        <taxon>Schizopora</taxon>
    </lineage>
</organism>
<gene>
    <name evidence="1" type="ORF">SCHPADRAFT_816915</name>
</gene>
<dbReference type="EMBL" id="KQ085883">
    <property type="protein sequence ID" value="KLO20187.1"/>
    <property type="molecule type" value="Genomic_DNA"/>
</dbReference>
<protein>
    <submittedName>
        <fullName evidence="1">Uncharacterized protein</fullName>
    </submittedName>
</protein>
<dbReference type="Gene3D" id="3.30.450.30">
    <property type="entry name" value="Dynein light chain 2a, cytoplasmic"/>
    <property type="match status" value="1"/>
</dbReference>
<dbReference type="OrthoDB" id="3201641at2759"/>
<dbReference type="SUPFAM" id="SSF103196">
    <property type="entry name" value="Roadblock/LC7 domain"/>
    <property type="match status" value="1"/>
</dbReference>
<evidence type="ECO:0000313" key="1">
    <source>
        <dbReference type="EMBL" id="KLO20187.1"/>
    </source>
</evidence>
<reference evidence="1 2" key="1">
    <citation type="submission" date="2015-04" db="EMBL/GenBank/DDBJ databases">
        <title>Complete genome sequence of Schizopora paradoxa KUC8140, a cosmopolitan wood degrader in East Asia.</title>
        <authorList>
            <consortium name="DOE Joint Genome Institute"/>
            <person name="Min B."/>
            <person name="Park H."/>
            <person name="Jang Y."/>
            <person name="Kim J.-J."/>
            <person name="Kim K.H."/>
            <person name="Pangilinan J."/>
            <person name="Lipzen A."/>
            <person name="Riley R."/>
            <person name="Grigoriev I.V."/>
            <person name="Spatafora J.W."/>
            <person name="Choi I.-G."/>
        </authorList>
    </citation>
    <scope>NUCLEOTIDE SEQUENCE [LARGE SCALE GENOMIC DNA]</scope>
    <source>
        <strain evidence="1 2">KUC8140</strain>
    </source>
</reference>